<feature type="transmembrane region" description="Helical" evidence="1">
    <location>
        <begin position="151"/>
        <end position="172"/>
    </location>
</feature>
<feature type="transmembrane region" description="Helical" evidence="1">
    <location>
        <begin position="212"/>
        <end position="237"/>
    </location>
</feature>
<comment type="caution">
    <text evidence="2">The sequence shown here is derived from an EMBL/GenBank/DDBJ whole genome shotgun (WGS) entry which is preliminary data.</text>
</comment>
<dbReference type="EMBL" id="DXFA01000107">
    <property type="protein sequence ID" value="HIX48581.1"/>
    <property type="molecule type" value="Genomic_DNA"/>
</dbReference>
<keyword evidence="1" id="KW-1133">Transmembrane helix</keyword>
<dbReference type="Proteomes" id="UP000824243">
    <property type="component" value="Unassembled WGS sequence"/>
</dbReference>
<keyword evidence="1" id="KW-0812">Transmembrane</keyword>
<name>A0A9D2ATK3_9FIRM</name>
<protein>
    <submittedName>
        <fullName evidence="2">TIGR01906 family membrane protein</fullName>
    </submittedName>
</protein>
<evidence type="ECO:0000313" key="3">
    <source>
        <dbReference type="Proteomes" id="UP000824243"/>
    </source>
</evidence>
<keyword evidence="1" id="KW-0472">Membrane</keyword>
<feature type="transmembrane region" description="Helical" evidence="1">
    <location>
        <begin position="20"/>
        <end position="43"/>
    </location>
</feature>
<sequence>MEKIKNPAKQSHAVIKLQWLSGVLFAFAVIAAVLITSFEIAMYSDFSVYQKEYEKYDVLSELDMKMDDVMYVTHEMMSYLRGGRDTLSVVTTVEGKEQDFFNEQDRFHMGEVRDLFIGGLDIRTGSCIAAVLCLVFLLVTRADIRKIIPRSYQAALGVSAAAAAFIGIASVIDFNAVFVRFHHIFFDNDQWIFDPATDYMIRMLPEGLFYDFVIRIGGIFLGILAVLLVASLIPGYLRKKKKSD</sequence>
<reference evidence="2" key="2">
    <citation type="submission" date="2021-04" db="EMBL/GenBank/DDBJ databases">
        <authorList>
            <person name="Gilroy R."/>
        </authorList>
    </citation>
    <scope>NUCLEOTIDE SEQUENCE</scope>
    <source>
        <strain evidence="2">ChiSjej5B23-15282</strain>
    </source>
</reference>
<organism evidence="2 3">
    <name type="scientific">Candidatus Mediterraneibacter caccavium</name>
    <dbReference type="NCBI Taxonomy" id="2838661"/>
    <lineage>
        <taxon>Bacteria</taxon>
        <taxon>Bacillati</taxon>
        <taxon>Bacillota</taxon>
        <taxon>Clostridia</taxon>
        <taxon>Lachnospirales</taxon>
        <taxon>Lachnospiraceae</taxon>
        <taxon>Mediterraneibacter</taxon>
    </lineage>
</organism>
<dbReference type="Pfam" id="PF07314">
    <property type="entry name" value="Lit"/>
    <property type="match status" value="1"/>
</dbReference>
<evidence type="ECO:0000313" key="2">
    <source>
        <dbReference type="EMBL" id="HIX48581.1"/>
    </source>
</evidence>
<proteinExistence type="predicted"/>
<evidence type="ECO:0000256" key="1">
    <source>
        <dbReference type="SAM" id="Phobius"/>
    </source>
</evidence>
<dbReference type="NCBIfam" id="TIGR01906">
    <property type="entry name" value="integ_TIGR01906"/>
    <property type="match status" value="1"/>
</dbReference>
<dbReference type="AlphaFoldDB" id="A0A9D2ATK3"/>
<gene>
    <name evidence="2" type="ORF">H9981_06175</name>
</gene>
<accession>A0A9D2ATK3</accession>
<dbReference type="InterPro" id="IPR010178">
    <property type="entry name" value="Lit"/>
</dbReference>
<reference evidence="2" key="1">
    <citation type="journal article" date="2021" name="PeerJ">
        <title>Extensive microbial diversity within the chicken gut microbiome revealed by metagenomics and culture.</title>
        <authorList>
            <person name="Gilroy R."/>
            <person name="Ravi A."/>
            <person name="Getino M."/>
            <person name="Pursley I."/>
            <person name="Horton D.L."/>
            <person name="Alikhan N.F."/>
            <person name="Baker D."/>
            <person name="Gharbi K."/>
            <person name="Hall N."/>
            <person name="Watson M."/>
            <person name="Adriaenssens E.M."/>
            <person name="Foster-Nyarko E."/>
            <person name="Jarju S."/>
            <person name="Secka A."/>
            <person name="Antonio M."/>
            <person name="Oren A."/>
            <person name="Chaudhuri R.R."/>
            <person name="La Ragione R."/>
            <person name="Hildebrand F."/>
            <person name="Pallen M.J."/>
        </authorList>
    </citation>
    <scope>NUCLEOTIDE SEQUENCE</scope>
    <source>
        <strain evidence="2">ChiSjej5B23-15282</strain>
    </source>
</reference>
<feature type="transmembrane region" description="Helical" evidence="1">
    <location>
        <begin position="115"/>
        <end position="139"/>
    </location>
</feature>